<reference evidence="2 3" key="1">
    <citation type="submission" date="2023-04" db="EMBL/GenBank/DDBJ databases">
        <title>Genome of Basidiobolus ranarum AG-B5.</title>
        <authorList>
            <person name="Stajich J.E."/>
            <person name="Carter-House D."/>
            <person name="Gryganskyi A."/>
        </authorList>
    </citation>
    <scope>NUCLEOTIDE SEQUENCE [LARGE SCALE GENOMIC DNA]</scope>
    <source>
        <strain evidence="2 3">AG-B5</strain>
    </source>
</reference>
<evidence type="ECO:0000256" key="1">
    <source>
        <dbReference type="SAM" id="SignalP"/>
    </source>
</evidence>
<keyword evidence="1" id="KW-0732">Signal</keyword>
<feature type="signal peptide" evidence="1">
    <location>
        <begin position="1"/>
        <end position="19"/>
    </location>
</feature>
<evidence type="ECO:0000313" key="2">
    <source>
        <dbReference type="EMBL" id="KAK9760640.1"/>
    </source>
</evidence>
<gene>
    <name evidence="2" type="ORF">K7432_015143</name>
</gene>
<accession>A0ABR2WGM4</accession>
<protein>
    <submittedName>
        <fullName evidence="2">Uncharacterized protein</fullName>
    </submittedName>
</protein>
<comment type="caution">
    <text evidence="2">The sequence shown here is derived from an EMBL/GenBank/DDBJ whole genome shotgun (WGS) entry which is preliminary data.</text>
</comment>
<evidence type="ECO:0000313" key="3">
    <source>
        <dbReference type="Proteomes" id="UP001479436"/>
    </source>
</evidence>
<dbReference type="EMBL" id="JASJQH010001944">
    <property type="protein sequence ID" value="KAK9760640.1"/>
    <property type="molecule type" value="Genomic_DNA"/>
</dbReference>
<organism evidence="2 3">
    <name type="scientific">Basidiobolus ranarum</name>
    <dbReference type="NCBI Taxonomy" id="34480"/>
    <lineage>
        <taxon>Eukaryota</taxon>
        <taxon>Fungi</taxon>
        <taxon>Fungi incertae sedis</taxon>
        <taxon>Zoopagomycota</taxon>
        <taxon>Entomophthoromycotina</taxon>
        <taxon>Basidiobolomycetes</taxon>
        <taxon>Basidiobolales</taxon>
        <taxon>Basidiobolaceae</taxon>
        <taxon>Basidiobolus</taxon>
    </lineage>
</organism>
<keyword evidence="3" id="KW-1185">Reference proteome</keyword>
<feature type="chain" id="PRO_5045398773" evidence="1">
    <location>
        <begin position="20"/>
        <end position="89"/>
    </location>
</feature>
<name>A0ABR2WGM4_9FUNG</name>
<dbReference type="Proteomes" id="UP001479436">
    <property type="component" value="Unassembled WGS sequence"/>
</dbReference>
<proteinExistence type="predicted"/>
<sequence length="89" mass="9413">MKYSTGLVALVAAATAVEGGLVGQTTQTGVSYLWTCPGNPIPTLQVICANNPTSCTFKAPINFNCKVLNTCNLLSRKMFAQGCTIMPKK</sequence>